<reference evidence="1" key="1">
    <citation type="submission" date="2021-02" db="EMBL/GenBank/DDBJ databases">
        <authorList>
            <consortium name="DOE Joint Genome Institute"/>
            <person name="Ahrendt S."/>
            <person name="Looney B.P."/>
            <person name="Miyauchi S."/>
            <person name="Morin E."/>
            <person name="Drula E."/>
            <person name="Courty P.E."/>
            <person name="Chicoki N."/>
            <person name="Fauchery L."/>
            <person name="Kohler A."/>
            <person name="Kuo A."/>
            <person name="Labutti K."/>
            <person name="Pangilinan J."/>
            <person name="Lipzen A."/>
            <person name="Riley R."/>
            <person name="Andreopoulos W."/>
            <person name="He G."/>
            <person name="Johnson J."/>
            <person name="Barry K.W."/>
            <person name="Grigoriev I.V."/>
            <person name="Nagy L."/>
            <person name="Hibbett D."/>
            <person name="Henrissat B."/>
            <person name="Matheny P.B."/>
            <person name="Labbe J."/>
            <person name="Martin F."/>
        </authorList>
    </citation>
    <scope>NUCLEOTIDE SEQUENCE</scope>
    <source>
        <strain evidence="1">FP105234-sp</strain>
    </source>
</reference>
<keyword evidence="2" id="KW-1185">Reference proteome</keyword>
<sequence length="656" mass="73199">MSPARYTRDPHLFNALPLPREEPVYHAAEQTAPQQVFYPIAGPAPSYAGGGFPLALSRSYPQPSPVITFSHGPTAWSATQDPRVHYPMQYAQQTHSEWPQLAAQTPAQFQAIHQNTGFTFNTAPLDLAPPRDGRQVNAFSANARAKRRHPVPPPLTLDRDQDLQPRPSDGAVDAYMSYIPERMAAEELNRRQSGQARRRSGDRDGRRRDSHISSYAVLHGMPSNPPPSLGLEGASLLRTPAAQHRMEDQSAHLRRPTVEEVADEDEPHHAQGLPSEWPEQSESEYQDHEGFETHAHPPTALGAPSQSTPEHPDEADEEGVISGRWKRLRVPGQPLSIRIDITLVGTEATDIPDSAKPELHIASEEENAHRAQMPSALGPAGPGLTGMVASSSQAHERLSGPMTRNFSNSSGDLPESQPPSLFDEDEDDLRELAMSEASSVSVDDSCTEDTRVAAFQKQFASCTRVMGDMISRLSDDVSSASNRDRRENEAAVRDICGVGTRICERFPELLLIVTAAHEFLSLTDSATESRWREKREQYLKSLQRNIGGLEVIASRVTPRSDIYRIVDKMQRFDIKLSDLTASLFLSDQILREKHTRAEITSLKKAIHTQRRGKQTLPRVQQYQDERLQALRQANELHRNEIERTLNVLQGIRRQLE</sequence>
<reference evidence="1" key="2">
    <citation type="journal article" date="2022" name="New Phytol.">
        <title>Evolutionary transition to the ectomycorrhizal habit in the genomes of a hyperdiverse lineage of mushroom-forming fungi.</title>
        <authorList>
            <person name="Looney B."/>
            <person name="Miyauchi S."/>
            <person name="Morin E."/>
            <person name="Drula E."/>
            <person name="Courty P.E."/>
            <person name="Kohler A."/>
            <person name="Kuo A."/>
            <person name="LaButti K."/>
            <person name="Pangilinan J."/>
            <person name="Lipzen A."/>
            <person name="Riley R."/>
            <person name="Andreopoulos W."/>
            <person name="He G."/>
            <person name="Johnson J."/>
            <person name="Nolan M."/>
            <person name="Tritt A."/>
            <person name="Barry K.W."/>
            <person name="Grigoriev I.V."/>
            <person name="Nagy L.G."/>
            <person name="Hibbett D."/>
            <person name="Henrissat B."/>
            <person name="Matheny P.B."/>
            <person name="Labbe J."/>
            <person name="Martin F.M."/>
        </authorList>
    </citation>
    <scope>NUCLEOTIDE SEQUENCE</scope>
    <source>
        <strain evidence="1">FP105234-sp</strain>
    </source>
</reference>
<dbReference type="EMBL" id="MU276032">
    <property type="protein sequence ID" value="KAI0043113.1"/>
    <property type="molecule type" value="Genomic_DNA"/>
</dbReference>
<name>A0ACB8RG84_9AGAM</name>
<proteinExistence type="predicted"/>
<organism evidence="1 2">
    <name type="scientific">Auriscalpium vulgare</name>
    <dbReference type="NCBI Taxonomy" id="40419"/>
    <lineage>
        <taxon>Eukaryota</taxon>
        <taxon>Fungi</taxon>
        <taxon>Dikarya</taxon>
        <taxon>Basidiomycota</taxon>
        <taxon>Agaricomycotina</taxon>
        <taxon>Agaricomycetes</taxon>
        <taxon>Russulales</taxon>
        <taxon>Auriscalpiaceae</taxon>
        <taxon>Auriscalpium</taxon>
    </lineage>
</organism>
<accession>A0ACB8RG84</accession>
<protein>
    <submittedName>
        <fullName evidence="1">Uncharacterized protein</fullName>
    </submittedName>
</protein>
<evidence type="ECO:0000313" key="2">
    <source>
        <dbReference type="Proteomes" id="UP000814033"/>
    </source>
</evidence>
<dbReference type="Proteomes" id="UP000814033">
    <property type="component" value="Unassembled WGS sequence"/>
</dbReference>
<gene>
    <name evidence="1" type="ORF">FA95DRAFT_1609660</name>
</gene>
<comment type="caution">
    <text evidence="1">The sequence shown here is derived from an EMBL/GenBank/DDBJ whole genome shotgun (WGS) entry which is preliminary data.</text>
</comment>
<evidence type="ECO:0000313" key="1">
    <source>
        <dbReference type="EMBL" id="KAI0043113.1"/>
    </source>
</evidence>